<accession>A0A9Q1CDJ7</accession>
<dbReference type="AlphaFoldDB" id="A0A9Q1CDJ7"/>
<evidence type="ECO:0000313" key="2">
    <source>
        <dbReference type="Proteomes" id="UP001152320"/>
    </source>
</evidence>
<organism evidence="1 2">
    <name type="scientific">Holothuria leucospilota</name>
    <name type="common">Black long sea cucumber</name>
    <name type="synonym">Mertensiothuria leucospilota</name>
    <dbReference type="NCBI Taxonomy" id="206669"/>
    <lineage>
        <taxon>Eukaryota</taxon>
        <taxon>Metazoa</taxon>
        <taxon>Echinodermata</taxon>
        <taxon>Eleutherozoa</taxon>
        <taxon>Echinozoa</taxon>
        <taxon>Holothuroidea</taxon>
        <taxon>Aspidochirotacea</taxon>
        <taxon>Aspidochirotida</taxon>
        <taxon>Holothuriidae</taxon>
        <taxon>Holothuria</taxon>
    </lineage>
</organism>
<dbReference type="EMBL" id="JAIZAY010000005">
    <property type="protein sequence ID" value="KAJ8042559.1"/>
    <property type="molecule type" value="Genomic_DNA"/>
</dbReference>
<proteinExistence type="predicted"/>
<comment type="caution">
    <text evidence="1">The sequence shown here is derived from an EMBL/GenBank/DDBJ whole genome shotgun (WGS) entry which is preliminary data.</text>
</comment>
<evidence type="ECO:0000313" key="1">
    <source>
        <dbReference type="EMBL" id="KAJ8042559.1"/>
    </source>
</evidence>
<gene>
    <name evidence="1" type="ORF">HOLleu_13650</name>
</gene>
<reference evidence="1" key="1">
    <citation type="submission" date="2021-10" db="EMBL/GenBank/DDBJ databases">
        <title>Tropical sea cucumber genome reveals ecological adaptation and Cuvierian tubules defense mechanism.</title>
        <authorList>
            <person name="Chen T."/>
        </authorList>
    </citation>
    <scope>NUCLEOTIDE SEQUENCE</scope>
    <source>
        <strain evidence="1">Nanhai2018</strain>
        <tissue evidence="1">Muscle</tissue>
    </source>
</reference>
<keyword evidence="2" id="KW-1185">Reference proteome</keyword>
<protein>
    <submittedName>
        <fullName evidence="1">Uncharacterized protein</fullName>
    </submittedName>
</protein>
<dbReference type="Proteomes" id="UP001152320">
    <property type="component" value="Chromosome 5"/>
</dbReference>
<name>A0A9Q1CDJ7_HOLLE</name>
<sequence>MHYQPLDQTRQILIKGFETKVLGLQQPYILIEYFSSSFKWRKPKLRGNMTLCYGVRATILTESPLKLQRSSDPRSGYFPVDAAQEWKDDQHTIYLDTMLTVAEELPVSDVPLLCDHFRFSDSIKNRIVSSTNPPLAFINTCRQKQIVTCTDVRKLGEAFLDLGFKQLERIVQNYETL</sequence>